<evidence type="ECO:0000313" key="2">
    <source>
        <dbReference type="EMBL" id="ODN42008.1"/>
    </source>
</evidence>
<comment type="caution">
    <text evidence="2">The sequence shown here is derived from an EMBL/GenBank/DDBJ whole genome shotgun (WGS) entry which is preliminary data.</text>
</comment>
<dbReference type="RefSeq" id="WP_069311808.1">
    <property type="nucleotide sequence ID" value="NZ_MDTU01000001.1"/>
</dbReference>
<sequence>MNEVNKVGSGPPPLANKQAEEKAPEQQKQATSAAPATNEESLLLTELVQSASQDEGFTTERAEKVETLKALYQKR</sequence>
<evidence type="ECO:0000256" key="1">
    <source>
        <dbReference type="SAM" id="MobiDB-lite"/>
    </source>
</evidence>
<keyword evidence="3" id="KW-1185">Reference proteome</keyword>
<gene>
    <name evidence="2" type="ORF">BGC07_02340</name>
</gene>
<dbReference type="Proteomes" id="UP000094329">
    <property type="component" value="Unassembled WGS sequence"/>
</dbReference>
<dbReference type="EMBL" id="MDTU01000001">
    <property type="protein sequence ID" value="ODN42008.1"/>
    <property type="molecule type" value="Genomic_DNA"/>
</dbReference>
<accession>A0ABX3A310</accession>
<feature type="compositionally biased region" description="Polar residues" evidence="1">
    <location>
        <begin position="31"/>
        <end position="40"/>
    </location>
</feature>
<evidence type="ECO:0000313" key="3">
    <source>
        <dbReference type="Proteomes" id="UP000094329"/>
    </source>
</evidence>
<organism evidence="2 3">
    <name type="scientific">Piscirickettsia litoralis</name>
    <dbReference type="NCBI Taxonomy" id="1891921"/>
    <lineage>
        <taxon>Bacteria</taxon>
        <taxon>Pseudomonadati</taxon>
        <taxon>Pseudomonadota</taxon>
        <taxon>Gammaproteobacteria</taxon>
        <taxon>Thiotrichales</taxon>
        <taxon>Piscirickettsiaceae</taxon>
        <taxon>Piscirickettsia</taxon>
    </lineage>
</organism>
<proteinExistence type="predicted"/>
<reference evidence="2 3" key="1">
    <citation type="submission" date="2016-08" db="EMBL/GenBank/DDBJ databases">
        <title>Draft genome sequence of Candidatus Piscirickettsia litoralis, from seawater.</title>
        <authorList>
            <person name="Wan X."/>
            <person name="Lee A.J."/>
            <person name="Hou S."/>
            <person name="Donachie S.P."/>
        </authorList>
    </citation>
    <scope>NUCLEOTIDE SEQUENCE [LARGE SCALE GENOMIC DNA]</scope>
    <source>
        <strain evidence="2 3">Y2</strain>
    </source>
</reference>
<feature type="region of interest" description="Disordered" evidence="1">
    <location>
        <begin position="1"/>
        <end position="43"/>
    </location>
</feature>
<name>A0ABX3A310_9GAMM</name>
<protein>
    <submittedName>
        <fullName evidence="2">Uncharacterized protein</fullName>
    </submittedName>
</protein>